<reference evidence="1 2" key="1">
    <citation type="submission" date="2015-11" db="EMBL/GenBank/DDBJ databases">
        <title>The limits of bacterial species coexistence and the symbiotic plasmid transference in sympatric Rhizobium populations.</title>
        <authorList>
            <person name="Perez-Carrascal O.M."/>
            <person name="VanInsberghe D."/>
            <person name="Juarez S."/>
            <person name="Polz M.F."/>
            <person name="Vinuesa P."/>
            <person name="Gonzalez V."/>
        </authorList>
    </citation>
    <scope>NUCLEOTIDE SEQUENCE [LARGE SCALE GENOMIC DNA]</scope>
    <source>
        <strain evidence="1 2">N771</strain>
        <plasmid evidence="1 2">pRphaN771a</plasmid>
    </source>
</reference>
<protein>
    <recommendedName>
        <fullName evidence="3">Transcriptional regulator</fullName>
    </recommendedName>
</protein>
<dbReference type="RefSeq" id="WP_064832647.1">
    <property type="nucleotide sequence ID" value="NZ_CP013569.1"/>
</dbReference>
<dbReference type="EMBL" id="CP013569">
    <property type="protein sequence ID" value="ANL87028.1"/>
    <property type="molecule type" value="Genomic_DNA"/>
</dbReference>
<name>A0ABM6CFK4_9HYPH</name>
<organism evidence="1 2">
    <name type="scientific">Rhizobium phaseoli</name>
    <dbReference type="NCBI Taxonomy" id="396"/>
    <lineage>
        <taxon>Bacteria</taxon>
        <taxon>Pseudomonadati</taxon>
        <taxon>Pseudomonadota</taxon>
        <taxon>Alphaproteobacteria</taxon>
        <taxon>Hyphomicrobiales</taxon>
        <taxon>Rhizobiaceae</taxon>
        <taxon>Rhizobium/Agrobacterium group</taxon>
        <taxon>Rhizobium</taxon>
    </lineage>
</organism>
<geneLocation type="plasmid" evidence="1 2">
    <name>pRphaN771a</name>
</geneLocation>
<keyword evidence="1" id="KW-0614">Plasmid</keyword>
<sequence>MDYRTKFLELLHTELIPQYCDHPSRGWGRAGFIDNSALVSEADACDFLRAIEGGLVRHVGRGLYSAPKSSVKEQFFWEFKKNLVPRTFAISLEPIITLAAFARLHFEYGWPAELIGTQSKKWEFDLVAYPQQDAENESIAAEIKKSAKEVEKLVEHITSLSGAGMVDVTGNAVMRNSIKKYNGLVERGASVFWIVGPAKLNYVFKVEQLGNNRIALTLRDESLLRHSKSV</sequence>
<proteinExistence type="predicted"/>
<evidence type="ECO:0000313" key="1">
    <source>
        <dbReference type="EMBL" id="ANL87028.1"/>
    </source>
</evidence>
<keyword evidence="2" id="KW-1185">Reference proteome</keyword>
<accession>A0ABM6CFK4</accession>
<evidence type="ECO:0000313" key="2">
    <source>
        <dbReference type="Proteomes" id="UP000078551"/>
    </source>
</evidence>
<evidence type="ECO:0008006" key="3">
    <source>
        <dbReference type="Google" id="ProtNLM"/>
    </source>
</evidence>
<gene>
    <name evidence="1" type="ORF">AMC81_PA00004</name>
</gene>
<dbReference type="Proteomes" id="UP000078551">
    <property type="component" value="Plasmid pRphaN771a"/>
</dbReference>